<organism evidence="1 2">
    <name type="scientific">Colocasia esculenta</name>
    <name type="common">Wild taro</name>
    <name type="synonym">Arum esculentum</name>
    <dbReference type="NCBI Taxonomy" id="4460"/>
    <lineage>
        <taxon>Eukaryota</taxon>
        <taxon>Viridiplantae</taxon>
        <taxon>Streptophyta</taxon>
        <taxon>Embryophyta</taxon>
        <taxon>Tracheophyta</taxon>
        <taxon>Spermatophyta</taxon>
        <taxon>Magnoliopsida</taxon>
        <taxon>Liliopsida</taxon>
        <taxon>Araceae</taxon>
        <taxon>Aroideae</taxon>
        <taxon>Colocasieae</taxon>
        <taxon>Colocasia</taxon>
    </lineage>
</organism>
<name>A0A843URS6_COLES</name>
<sequence length="92" mass="11052">MEYSCKVWCKPCRRRLIFRLHSRHSWRPRLKYQLRTMVDLPSWRDSRKSRCMVGFIAAYLESAGSAEVATTRSRIAPDFSREFSVERQPQQR</sequence>
<dbReference type="EMBL" id="NMUH01000812">
    <property type="protein sequence ID" value="MQL85167.1"/>
    <property type="molecule type" value="Genomic_DNA"/>
</dbReference>
<evidence type="ECO:0000313" key="2">
    <source>
        <dbReference type="Proteomes" id="UP000652761"/>
    </source>
</evidence>
<proteinExistence type="predicted"/>
<accession>A0A843URS6</accession>
<gene>
    <name evidence="1" type="ORF">Taro_017680</name>
</gene>
<protein>
    <submittedName>
        <fullName evidence="1">Uncharacterized protein</fullName>
    </submittedName>
</protein>
<dbReference type="AlphaFoldDB" id="A0A843URS6"/>
<dbReference type="Proteomes" id="UP000652761">
    <property type="component" value="Unassembled WGS sequence"/>
</dbReference>
<comment type="caution">
    <text evidence="1">The sequence shown here is derived from an EMBL/GenBank/DDBJ whole genome shotgun (WGS) entry which is preliminary data.</text>
</comment>
<reference evidence="1" key="1">
    <citation type="submission" date="2017-07" db="EMBL/GenBank/DDBJ databases">
        <title>Taro Niue Genome Assembly and Annotation.</title>
        <authorList>
            <person name="Atibalentja N."/>
            <person name="Keating K."/>
            <person name="Fields C.J."/>
        </authorList>
    </citation>
    <scope>NUCLEOTIDE SEQUENCE</scope>
    <source>
        <strain evidence="1">Niue_2</strain>
        <tissue evidence="1">Leaf</tissue>
    </source>
</reference>
<keyword evidence="2" id="KW-1185">Reference proteome</keyword>
<evidence type="ECO:0000313" key="1">
    <source>
        <dbReference type="EMBL" id="MQL85167.1"/>
    </source>
</evidence>